<gene>
    <name evidence="1" type="ORF">IWQ57_004754</name>
</gene>
<dbReference type="Proteomes" id="UP001140234">
    <property type="component" value="Unassembled WGS sequence"/>
</dbReference>
<evidence type="ECO:0000313" key="2">
    <source>
        <dbReference type="Proteomes" id="UP001140234"/>
    </source>
</evidence>
<name>A0ACC1JQW5_9FUNG</name>
<reference evidence="1" key="1">
    <citation type="submission" date="2022-07" db="EMBL/GenBank/DDBJ databases">
        <title>Phylogenomic reconstructions and comparative analyses of Kickxellomycotina fungi.</title>
        <authorList>
            <person name="Reynolds N.K."/>
            <person name="Stajich J.E."/>
            <person name="Barry K."/>
            <person name="Grigoriev I.V."/>
            <person name="Crous P."/>
            <person name="Smith M.E."/>
        </authorList>
    </citation>
    <scope>NUCLEOTIDE SEQUENCE</scope>
    <source>
        <strain evidence="1">CBS 109366</strain>
    </source>
</reference>
<feature type="non-terminal residue" evidence="1">
    <location>
        <position position="1"/>
    </location>
</feature>
<dbReference type="EMBL" id="JANBUJ010001988">
    <property type="protein sequence ID" value="KAJ2765495.1"/>
    <property type="molecule type" value="Genomic_DNA"/>
</dbReference>
<organism evidence="1 2">
    <name type="scientific">Coemansia nantahalensis</name>
    <dbReference type="NCBI Taxonomy" id="2789366"/>
    <lineage>
        <taxon>Eukaryota</taxon>
        <taxon>Fungi</taxon>
        <taxon>Fungi incertae sedis</taxon>
        <taxon>Zoopagomycota</taxon>
        <taxon>Kickxellomycotina</taxon>
        <taxon>Kickxellomycetes</taxon>
        <taxon>Kickxellales</taxon>
        <taxon>Kickxellaceae</taxon>
        <taxon>Coemansia</taxon>
    </lineage>
</organism>
<accession>A0ACC1JQW5</accession>
<proteinExistence type="predicted"/>
<comment type="caution">
    <text evidence="1">The sequence shown here is derived from an EMBL/GenBank/DDBJ whole genome shotgun (WGS) entry which is preliminary data.</text>
</comment>
<protein>
    <submittedName>
        <fullName evidence="1">Uncharacterized protein</fullName>
    </submittedName>
</protein>
<evidence type="ECO:0000313" key="1">
    <source>
        <dbReference type="EMBL" id="KAJ2765495.1"/>
    </source>
</evidence>
<keyword evidence="2" id="KW-1185">Reference proteome</keyword>
<sequence>VQGGRRRRRRHGRRRRDAGGGRGHKRADVAVYADRGPQQALPARVPPPKARVSADAAVVAAPGAVAGARGADPAAGARGAKLRARVRASQRHLPRRRGGAAVPGRLPRLDRERRGPAARSVCRGAGCPRLRRDRDGERRRQPPGRHPALSAPARRRAPAGHRLPGA</sequence>
<feature type="non-terminal residue" evidence="1">
    <location>
        <position position="166"/>
    </location>
</feature>